<dbReference type="PROSITE" id="PS01124">
    <property type="entry name" value="HTH_ARAC_FAMILY_2"/>
    <property type="match status" value="1"/>
</dbReference>
<protein>
    <submittedName>
        <fullName evidence="5">Helix-turn-helix domain-containing protein</fullName>
    </submittedName>
</protein>
<dbReference type="SMART" id="SM00342">
    <property type="entry name" value="HTH_ARAC"/>
    <property type="match status" value="1"/>
</dbReference>
<proteinExistence type="predicted"/>
<dbReference type="AlphaFoldDB" id="A0A4U1CII9"/>
<organism evidence="5 6">
    <name type="scientific">Pedobacter frigoris</name>
    <dbReference type="NCBI Taxonomy" id="2571272"/>
    <lineage>
        <taxon>Bacteria</taxon>
        <taxon>Pseudomonadati</taxon>
        <taxon>Bacteroidota</taxon>
        <taxon>Sphingobacteriia</taxon>
        <taxon>Sphingobacteriales</taxon>
        <taxon>Sphingobacteriaceae</taxon>
        <taxon>Pedobacter</taxon>
    </lineage>
</organism>
<dbReference type="PANTHER" id="PTHR43280">
    <property type="entry name" value="ARAC-FAMILY TRANSCRIPTIONAL REGULATOR"/>
    <property type="match status" value="1"/>
</dbReference>
<dbReference type="InterPro" id="IPR009057">
    <property type="entry name" value="Homeodomain-like_sf"/>
</dbReference>
<dbReference type="OrthoDB" id="2585681at2"/>
<keyword evidence="2" id="KW-0238">DNA-binding</keyword>
<evidence type="ECO:0000256" key="2">
    <source>
        <dbReference type="ARBA" id="ARBA00023125"/>
    </source>
</evidence>
<feature type="domain" description="HTH araC/xylS-type" evidence="4">
    <location>
        <begin position="192"/>
        <end position="296"/>
    </location>
</feature>
<evidence type="ECO:0000256" key="3">
    <source>
        <dbReference type="ARBA" id="ARBA00023163"/>
    </source>
</evidence>
<reference evidence="5 6" key="1">
    <citation type="submission" date="2019-04" db="EMBL/GenBank/DDBJ databases">
        <title>Pedobacter sp. RP-3-15 sp. nov., isolated from Arctic soil.</title>
        <authorList>
            <person name="Dahal R.H."/>
            <person name="Kim D.-U."/>
        </authorList>
    </citation>
    <scope>NUCLEOTIDE SEQUENCE [LARGE SCALE GENOMIC DNA]</scope>
    <source>
        <strain evidence="5 6">RP-3-15</strain>
    </source>
</reference>
<keyword evidence="1" id="KW-0805">Transcription regulation</keyword>
<dbReference type="RefSeq" id="WP_136836117.1">
    <property type="nucleotide sequence ID" value="NZ_SWBQ01000003.1"/>
</dbReference>
<sequence>MKNITTIQDYCKEINIPNPKHSFFDIRKFEDNMKTVNAKQPPFRHEFYALALRNSGDNKEVNGKFLDSNLFFNSPYQIITWDIKPDWKGWYIIFDKAFLELNPSWKNFIIDFPFFRLDKALPMNLQTEDANFVNNLFQQIFEEYHSENKDKFLFIQSYTQLLLLITKRCFDNLPLNSEGNQDNRTADILLLSRFQSLIETLMTNEDINPEIRQASFYADKLNVHPNHLNAIVKRITGKTTTSIIQNQLIALAKSMLRQTDLSAKEISFKLHFVEPTHFNSFFKKLTGFTPQQYRVNPIL</sequence>
<dbReference type="Gene3D" id="1.10.10.60">
    <property type="entry name" value="Homeodomain-like"/>
    <property type="match status" value="1"/>
</dbReference>
<name>A0A4U1CII9_9SPHI</name>
<dbReference type="InterPro" id="IPR018060">
    <property type="entry name" value="HTH_AraC"/>
</dbReference>
<dbReference type="GO" id="GO:0003700">
    <property type="term" value="F:DNA-binding transcription factor activity"/>
    <property type="evidence" value="ECO:0007669"/>
    <property type="project" value="InterPro"/>
</dbReference>
<comment type="caution">
    <text evidence="5">The sequence shown here is derived from an EMBL/GenBank/DDBJ whole genome shotgun (WGS) entry which is preliminary data.</text>
</comment>
<dbReference type="SUPFAM" id="SSF46689">
    <property type="entry name" value="Homeodomain-like"/>
    <property type="match status" value="1"/>
</dbReference>
<keyword evidence="3" id="KW-0804">Transcription</keyword>
<dbReference type="PANTHER" id="PTHR43280:SF32">
    <property type="entry name" value="TRANSCRIPTIONAL REGULATORY PROTEIN"/>
    <property type="match status" value="1"/>
</dbReference>
<accession>A0A4U1CII9</accession>
<gene>
    <name evidence="5" type="ORF">FA047_10955</name>
</gene>
<dbReference type="GO" id="GO:0043565">
    <property type="term" value="F:sequence-specific DNA binding"/>
    <property type="evidence" value="ECO:0007669"/>
    <property type="project" value="InterPro"/>
</dbReference>
<evidence type="ECO:0000313" key="6">
    <source>
        <dbReference type="Proteomes" id="UP000307244"/>
    </source>
</evidence>
<keyword evidence="6" id="KW-1185">Reference proteome</keyword>
<dbReference type="Proteomes" id="UP000307244">
    <property type="component" value="Unassembled WGS sequence"/>
</dbReference>
<evidence type="ECO:0000256" key="1">
    <source>
        <dbReference type="ARBA" id="ARBA00023015"/>
    </source>
</evidence>
<dbReference type="EMBL" id="SWBQ01000003">
    <property type="protein sequence ID" value="TKC05856.1"/>
    <property type="molecule type" value="Genomic_DNA"/>
</dbReference>
<evidence type="ECO:0000313" key="5">
    <source>
        <dbReference type="EMBL" id="TKC05856.1"/>
    </source>
</evidence>
<dbReference type="Pfam" id="PF12833">
    <property type="entry name" value="HTH_18"/>
    <property type="match status" value="1"/>
</dbReference>
<evidence type="ECO:0000259" key="4">
    <source>
        <dbReference type="PROSITE" id="PS01124"/>
    </source>
</evidence>